<dbReference type="GO" id="GO:0003735">
    <property type="term" value="F:structural constituent of ribosome"/>
    <property type="evidence" value="ECO:0007669"/>
    <property type="project" value="InterPro"/>
</dbReference>
<dbReference type="InterPro" id="IPR007740">
    <property type="entry name" value="Ribosomal_mL49"/>
</dbReference>
<feature type="domain" description="SET" evidence="10">
    <location>
        <begin position="7"/>
        <end position="240"/>
    </location>
</feature>
<keyword evidence="3 8" id="KW-0863">Zinc-finger</keyword>
<dbReference type="Gene3D" id="2.170.270.10">
    <property type="entry name" value="SET domain"/>
    <property type="match status" value="1"/>
</dbReference>
<keyword evidence="2" id="KW-0479">Metal-binding</keyword>
<feature type="compositionally biased region" description="Basic residues" evidence="9">
    <location>
        <begin position="841"/>
        <end position="854"/>
    </location>
</feature>
<keyword evidence="5" id="KW-0862">Zinc</keyword>
<dbReference type="SMART" id="SM00855">
    <property type="entry name" value="PGAM"/>
    <property type="match status" value="1"/>
</dbReference>
<dbReference type="PROSITE" id="PS50865">
    <property type="entry name" value="ZF_MYND_2"/>
    <property type="match status" value="1"/>
</dbReference>
<dbReference type="Gene3D" id="1.10.220.160">
    <property type="match status" value="1"/>
</dbReference>
<comment type="caution">
    <text evidence="12">The sequence shown here is derived from an EMBL/GenBank/DDBJ whole genome shotgun (WGS) entry which is preliminary data.</text>
</comment>
<feature type="region of interest" description="Disordered" evidence="9">
    <location>
        <begin position="570"/>
        <end position="589"/>
    </location>
</feature>
<dbReference type="Proteomes" id="UP000574390">
    <property type="component" value="Unassembled WGS sequence"/>
</dbReference>
<dbReference type="GO" id="GO:0008270">
    <property type="term" value="F:zinc ion binding"/>
    <property type="evidence" value="ECO:0007669"/>
    <property type="project" value="UniProtKB-KW"/>
</dbReference>
<evidence type="ECO:0000259" key="10">
    <source>
        <dbReference type="PROSITE" id="PS50280"/>
    </source>
</evidence>
<gene>
    <name evidence="12" type="primary">SMYD3_2</name>
    <name evidence="12" type="ORF">FOZ62_016626</name>
</gene>
<dbReference type="AlphaFoldDB" id="A0A7J6QSA8"/>
<dbReference type="GO" id="GO:0004722">
    <property type="term" value="F:protein serine/threonine phosphatase activity"/>
    <property type="evidence" value="ECO:0007669"/>
    <property type="project" value="TreeGrafter"/>
</dbReference>
<accession>A0A7J6QSA8</accession>
<feature type="region of interest" description="Disordered" evidence="9">
    <location>
        <begin position="841"/>
        <end position="891"/>
    </location>
</feature>
<dbReference type="Pfam" id="PF00300">
    <property type="entry name" value="His_Phos_1"/>
    <property type="match status" value="2"/>
</dbReference>
<dbReference type="SUPFAM" id="SSF82199">
    <property type="entry name" value="SET domain"/>
    <property type="match status" value="1"/>
</dbReference>
<dbReference type="Gene3D" id="6.10.140.2220">
    <property type="match status" value="1"/>
</dbReference>
<protein>
    <recommendedName>
        <fullName evidence="6">Serine/threonine-protein phosphatase PGAM5, mitochondrial</fullName>
    </recommendedName>
    <alternativeName>
        <fullName evidence="7">Serine/threonine-protein phosphatase Pgam5, mitochondrial</fullName>
    </alternativeName>
</protein>
<dbReference type="Gene3D" id="3.40.50.1240">
    <property type="entry name" value="Phosphoglycerate mutase-like"/>
    <property type="match status" value="1"/>
</dbReference>
<feature type="compositionally biased region" description="Basic and acidic residues" evidence="9">
    <location>
        <begin position="855"/>
        <end position="886"/>
    </location>
</feature>
<dbReference type="Pfam" id="PF01753">
    <property type="entry name" value="zf-MYND"/>
    <property type="match status" value="1"/>
</dbReference>
<evidence type="ECO:0000256" key="9">
    <source>
        <dbReference type="SAM" id="MobiDB-lite"/>
    </source>
</evidence>
<dbReference type="InterPro" id="IPR002893">
    <property type="entry name" value="Znf_MYND"/>
</dbReference>
<dbReference type="Pfam" id="PF05046">
    <property type="entry name" value="Img2"/>
    <property type="match status" value="1"/>
</dbReference>
<dbReference type="GO" id="GO:0005840">
    <property type="term" value="C:ribosome"/>
    <property type="evidence" value="ECO:0007669"/>
    <property type="project" value="InterPro"/>
</dbReference>
<evidence type="ECO:0000259" key="11">
    <source>
        <dbReference type="PROSITE" id="PS50865"/>
    </source>
</evidence>
<dbReference type="GO" id="GO:0006412">
    <property type="term" value="P:translation"/>
    <property type="evidence" value="ECO:0007669"/>
    <property type="project" value="InterPro"/>
</dbReference>
<dbReference type="Pfam" id="PF00856">
    <property type="entry name" value="SET"/>
    <property type="match status" value="1"/>
</dbReference>
<evidence type="ECO:0000256" key="2">
    <source>
        <dbReference type="ARBA" id="ARBA00022723"/>
    </source>
</evidence>
<evidence type="ECO:0000256" key="6">
    <source>
        <dbReference type="ARBA" id="ARBA00039765"/>
    </source>
</evidence>
<dbReference type="EMBL" id="JABANM010027511">
    <property type="protein sequence ID" value="KAF4711187.1"/>
    <property type="molecule type" value="Genomic_DNA"/>
</dbReference>
<dbReference type="InterPro" id="IPR011990">
    <property type="entry name" value="TPR-like_helical_dom_sf"/>
</dbReference>
<dbReference type="Gene3D" id="1.25.40.10">
    <property type="entry name" value="Tetratricopeptide repeat domain"/>
    <property type="match status" value="1"/>
</dbReference>
<dbReference type="PROSITE" id="PS50280">
    <property type="entry name" value="SET"/>
    <property type="match status" value="1"/>
</dbReference>
<evidence type="ECO:0000256" key="4">
    <source>
        <dbReference type="ARBA" id="ARBA00022801"/>
    </source>
</evidence>
<evidence type="ECO:0000313" key="13">
    <source>
        <dbReference type="Proteomes" id="UP000574390"/>
    </source>
</evidence>
<dbReference type="PANTHER" id="PTHR20935">
    <property type="entry name" value="PHOSPHOGLYCERATE MUTASE-RELATED"/>
    <property type="match status" value="1"/>
</dbReference>
<dbReference type="InterPro" id="IPR051021">
    <property type="entry name" value="Mito_Ser/Thr_phosphatase"/>
</dbReference>
<dbReference type="GO" id="GO:0005739">
    <property type="term" value="C:mitochondrion"/>
    <property type="evidence" value="ECO:0007669"/>
    <property type="project" value="TreeGrafter"/>
</dbReference>
<evidence type="ECO:0000256" key="3">
    <source>
        <dbReference type="ARBA" id="ARBA00022771"/>
    </source>
</evidence>
<evidence type="ECO:0000256" key="1">
    <source>
        <dbReference type="ARBA" id="ARBA00006717"/>
    </source>
</evidence>
<comment type="similarity">
    <text evidence="1">Belongs to the phosphoglycerate mutase family. BPG-dependent PGAM subfamily.</text>
</comment>
<reference evidence="12 13" key="1">
    <citation type="submission" date="2020-04" db="EMBL/GenBank/DDBJ databases">
        <title>Perkinsus olseni comparative genomics.</title>
        <authorList>
            <person name="Bogema D.R."/>
        </authorList>
    </citation>
    <scope>NUCLEOTIDE SEQUENCE [LARGE SCALE GENOMIC DNA]</scope>
    <source>
        <strain evidence="12">ATCC PRA-205</strain>
    </source>
</reference>
<sequence length="964" mass="108134">MSKRSPPTPSIKSSSVGGRGLFADDAVHYTPGDLIATCKPLVYSVTPAMAKACCHWCLTTDASKYYQCSGCRYAVYCSKGCAKAAYKLGTHKRECQLIKKLPADHASSAPLTTFLAAAKLHWLAEEDETVQGSLDEMCRHADANDTLEADSGSTAILLSRYLDDSPPVPVMLDLLRVLRYNAVTITNDSLQDVALGFYREVSAMNHSCSPNVVLTFSGSTVTLRAIRSIPQGGELFISYVDVCITPTSKRRQRLHDQYKFDCSCERCSREGPALSDEDSSYPKLVYAEEDLRLSVQKQDWKEAARAGRLVDELRALRLSDSVVPTAGRPTAASKSIPQQVFLSGGQEYDVCLGVNAYMLAKILSLDDSSLREALGYFAKAYRILSITHGSGHPMVEEIKGKIIELRNYVQEGPVPLGYVKARDGEKGKTGKFLGENARGKRFLTPLQLAARPSSRHPVVSAVRYVHPVPERRVEHIKEDGQEEESAPTPGGERIDYKILKTVNGRYPVYKRFMKSGREVNTIVRHVRGDINQCRRHLSEICEAPKHQYVIAMGIVSATFTTASVFGTGGSESGYEPPRTIGEPVLDPTHPRKRASTIAVDFLMSRQFLHRAVLPVSAVACGLIAVNDSRNCPRPRVWCEEDPRDWIKDEMKHKSMEEITMGQYGKWTRLWNTDWDGRNPCEKDAKKDKESTGKDGEGKNKTASKKEYKPTVHLLLIRHGQYNLDSDENELTELGKEQSRIVGQRLKQMTDGMKSDRYGTRKIKFKKLVSSDVLRAKQTAEIIHEVLGGEETVHYEDPDPILAEGWPCVPMPMSERSYSKIRPARLLEEGNRLEAAYRKYVHRARDHKKTQKKKDKPKEEEQKKTEQKTKKISEDYYKPSKEAVGKDGDDEEDLTRGHEYYIVVCHMNVIRYFVCRALQLPPEAWLRMGGENCGITEIIVRDDGGVSLARFGDNGHLTIEQSTFH</sequence>
<dbReference type="PANTHER" id="PTHR20935:SF0">
    <property type="entry name" value="SERINE_THREONINE-PROTEIN PHOSPHATASE PGAM5, MITOCHONDRIAL"/>
    <property type="match status" value="1"/>
</dbReference>
<dbReference type="SUPFAM" id="SSF53254">
    <property type="entry name" value="Phosphoglycerate mutase-like"/>
    <property type="match status" value="1"/>
</dbReference>
<feature type="region of interest" description="Disordered" evidence="9">
    <location>
        <begin position="677"/>
        <end position="704"/>
    </location>
</feature>
<name>A0A7J6QSA8_PEROL</name>
<dbReference type="InterPro" id="IPR046341">
    <property type="entry name" value="SET_dom_sf"/>
</dbReference>
<evidence type="ECO:0000256" key="5">
    <source>
        <dbReference type="ARBA" id="ARBA00022833"/>
    </source>
</evidence>
<evidence type="ECO:0000256" key="7">
    <source>
        <dbReference type="ARBA" id="ARBA00040722"/>
    </source>
</evidence>
<dbReference type="GO" id="GO:0090141">
    <property type="term" value="P:positive regulation of mitochondrial fission"/>
    <property type="evidence" value="ECO:0007669"/>
    <property type="project" value="TreeGrafter"/>
</dbReference>
<dbReference type="InterPro" id="IPR013078">
    <property type="entry name" value="His_Pase_superF_clade-1"/>
</dbReference>
<keyword evidence="4" id="KW-0378">Hydrolase</keyword>
<dbReference type="SUPFAM" id="SSF144232">
    <property type="entry name" value="HIT/MYND zinc finger-like"/>
    <property type="match status" value="1"/>
</dbReference>
<evidence type="ECO:0000313" key="12">
    <source>
        <dbReference type="EMBL" id="KAF4711187.1"/>
    </source>
</evidence>
<feature type="domain" description="MYND-type" evidence="11">
    <location>
        <begin position="54"/>
        <end position="95"/>
    </location>
</feature>
<proteinExistence type="inferred from homology"/>
<organism evidence="12 13">
    <name type="scientific">Perkinsus olseni</name>
    <name type="common">Perkinsus atlanticus</name>
    <dbReference type="NCBI Taxonomy" id="32597"/>
    <lineage>
        <taxon>Eukaryota</taxon>
        <taxon>Sar</taxon>
        <taxon>Alveolata</taxon>
        <taxon>Perkinsozoa</taxon>
        <taxon>Perkinsea</taxon>
        <taxon>Perkinsida</taxon>
        <taxon>Perkinsidae</taxon>
        <taxon>Perkinsus</taxon>
    </lineage>
</organism>
<dbReference type="InterPro" id="IPR001214">
    <property type="entry name" value="SET_dom"/>
</dbReference>
<dbReference type="CDD" id="cd07067">
    <property type="entry name" value="HP_PGM_like"/>
    <property type="match status" value="1"/>
</dbReference>
<dbReference type="Gene3D" id="3.30.780.10">
    <property type="entry name" value="SUI1-like domain"/>
    <property type="match status" value="1"/>
</dbReference>
<evidence type="ECO:0000256" key="8">
    <source>
        <dbReference type="PROSITE-ProRule" id="PRU00134"/>
    </source>
</evidence>
<dbReference type="InterPro" id="IPR029033">
    <property type="entry name" value="His_PPase_superfam"/>
</dbReference>